<protein>
    <submittedName>
        <fullName evidence="2">Uncharacterized protein</fullName>
    </submittedName>
</protein>
<proteinExistence type="predicted"/>
<feature type="transmembrane region" description="Helical" evidence="1">
    <location>
        <begin position="62"/>
        <end position="83"/>
    </location>
</feature>
<dbReference type="AlphaFoldDB" id="A0A1G7ASZ0"/>
<organism evidence="2 3">
    <name type="scientific">Glycomyces harbinensis</name>
    <dbReference type="NCBI Taxonomy" id="58114"/>
    <lineage>
        <taxon>Bacteria</taxon>
        <taxon>Bacillati</taxon>
        <taxon>Actinomycetota</taxon>
        <taxon>Actinomycetes</taxon>
        <taxon>Glycomycetales</taxon>
        <taxon>Glycomycetaceae</taxon>
        <taxon>Glycomyces</taxon>
    </lineage>
</organism>
<keyword evidence="1" id="KW-1133">Transmembrane helix</keyword>
<gene>
    <name evidence="2" type="ORF">SAMN05216270_114129</name>
</gene>
<name>A0A1G7ASZ0_9ACTN</name>
<dbReference type="STRING" id="58114.SAMN05216270_114129"/>
<feature type="transmembrane region" description="Helical" evidence="1">
    <location>
        <begin position="89"/>
        <end position="110"/>
    </location>
</feature>
<sequence length="127" mass="13813">MMWFGRSRQVSDLRREVLVLVKEQQRTNDLLAEILEHQRESEADRDIEPSLLRSNFHLAHGAVMLAGASVAVAIVALVAGLPFSWLKLVAVLCAGIATLVLLVGAASQYLQGGAALRRGRGAEGKRR</sequence>
<evidence type="ECO:0000256" key="1">
    <source>
        <dbReference type="SAM" id="Phobius"/>
    </source>
</evidence>
<reference evidence="3" key="1">
    <citation type="submission" date="2016-10" db="EMBL/GenBank/DDBJ databases">
        <authorList>
            <person name="Varghese N."/>
            <person name="Submissions S."/>
        </authorList>
    </citation>
    <scope>NUCLEOTIDE SEQUENCE [LARGE SCALE GENOMIC DNA]</scope>
    <source>
        <strain evidence="3">CGMCC 4.3516</strain>
    </source>
</reference>
<keyword evidence="3" id="KW-1185">Reference proteome</keyword>
<dbReference type="RefSeq" id="WP_091039398.1">
    <property type="nucleotide sequence ID" value="NZ_FNAD01000014.1"/>
</dbReference>
<dbReference type="Proteomes" id="UP000198949">
    <property type="component" value="Unassembled WGS sequence"/>
</dbReference>
<evidence type="ECO:0000313" key="2">
    <source>
        <dbReference type="EMBL" id="SDE17832.1"/>
    </source>
</evidence>
<evidence type="ECO:0000313" key="3">
    <source>
        <dbReference type="Proteomes" id="UP000198949"/>
    </source>
</evidence>
<keyword evidence="1" id="KW-0812">Transmembrane</keyword>
<accession>A0A1G7ASZ0</accession>
<dbReference type="EMBL" id="FNAD01000014">
    <property type="protein sequence ID" value="SDE17832.1"/>
    <property type="molecule type" value="Genomic_DNA"/>
</dbReference>
<keyword evidence="1" id="KW-0472">Membrane</keyword>